<sequence>MELRPMVVVQHWIMCSVAFSDKNPNIMDTPVLDVGPSIISELIGTNRRALAHNFHVNEVDSQSNASLTKKSPLKLLKNIKIKKRRTSRTTSDVWDHFTAKESEEELAALVGGDKVRLIS</sequence>
<dbReference type="Gramene" id="OPUNC04G06020.1">
    <property type="protein sequence ID" value="OPUNC04G06020.1"/>
    <property type="gene ID" value="OPUNC04G06020"/>
</dbReference>
<organism evidence="1">
    <name type="scientific">Oryza punctata</name>
    <name type="common">Red rice</name>
    <dbReference type="NCBI Taxonomy" id="4537"/>
    <lineage>
        <taxon>Eukaryota</taxon>
        <taxon>Viridiplantae</taxon>
        <taxon>Streptophyta</taxon>
        <taxon>Embryophyta</taxon>
        <taxon>Tracheophyta</taxon>
        <taxon>Spermatophyta</taxon>
        <taxon>Magnoliopsida</taxon>
        <taxon>Liliopsida</taxon>
        <taxon>Poales</taxon>
        <taxon>Poaceae</taxon>
        <taxon>BOP clade</taxon>
        <taxon>Oryzoideae</taxon>
        <taxon>Oryzeae</taxon>
        <taxon>Oryzinae</taxon>
        <taxon>Oryza</taxon>
    </lineage>
</organism>
<dbReference type="HOGENOM" id="CLU_2065312_0_0_1"/>
<keyword evidence="2" id="KW-1185">Reference proteome</keyword>
<accession>A0A0E0KNY0</accession>
<reference evidence="1" key="2">
    <citation type="submission" date="2018-05" db="EMBL/GenBank/DDBJ databases">
        <title>OpunRS2 (Oryza punctata Reference Sequence Version 2).</title>
        <authorList>
            <person name="Zhang J."/>
            <person name="Kudrna D."/>
            <person name="Lee S."/>
            <person name="Talag J."/>
            <person name="Welchert J."/>
            <person name="Wing R.A."/>
        </authorList>
    </citation>
    <scope>NUCLEOTIDE SEQUENCE [LARGE SCALE GENOMIC DNA]</scope>
</reference>
<dbReference type="EnsemblPlants" id="OPUNC04G06020.1">
    <property type="protein sequence ID" value="OPUNC04G06020.1"/>
    <property type="gene ID" value="OPUNC04G06020"/>
</dbReference>
<reference evidence="1" key="1">
    <citation type="submission" date="2015-04" db="UniProtKB">
        <authorList>
            <consortium name="EnsemblPlants"/>
        </authorList>
    </citation>
    <scope>IDENTIFICATION</scope>
</reference>
<protein>
    <submittedName>
        <fullName evidence="1">Uncharacterized protein</fullName>
    </submittedName>
</protein>
<dbReference type="Proteomes" id="UP000026962">
    <property type="component" value="Chromosome 4"/>
</dbReference>
<dbReference type="AlphaFoldDB" id="A0A0E0KNY0"/>
<evidence type="ECO:0000313" key="2">
    <source>
        <dbReference type="Proteomes" id="UP000026962"/>
    </source>
</evidence>
<proteinExistence type="predicted"/>
<evidence type="ECO:0000313" key="1">
    <source>
        <dbReference type="EnsemblPlants" id="OPUNC04G06020.1"/>
    </source>
</evidence>
<name>A0A0E0KNY0_ORYPU</name>